<feature type="domain" description="N-acetyltransferase" evidence="1">
    <location>
        <begin position="4"/>
        <end position="145"/>
    </location>
</feature>
<accession>A0A075LHF9</accession>
<dbReference type="OrthoDB" id="9796171at2"/>
<name>A0A075LHF9_9BACI</name>
<reference evidence="2 3" key="1">
    <citation type="submission" date="2014-07" db="EMBL/GenBank/DDBJ databases">
        <title>Complete genome sequence of a moderately halophilic bacterium Terribacillus aidingensis MP602, isolated from Cryptomeria fortunei in Tianmu mountain in China.</title>
        <authorList>
            <person name="Wang Y."/>
            <person name="Lu P."/>
            <person name="Zhang L."/>
        </authorList>
    </citation>
    <scope>NUCLEOTIDE SEQUENCE [LARGE SCALE GENOMIC DNA]</scope>
    <source>
        <strain evidence="2 3">MP602</strain>
    </source>
</reference>
<evidence type="ECO:0000313" key="2">
    <source>
        <dbReference type="EMBL" id="AIF65691.1"/>
    </source>
</evidence>
<dbReference type="EMBL" id="CP008876">
    <property type="protein sequence ID" value="AIF65691.1"/>
    <property type="molecule type" value="Genomic_DNA"/>
</dbReference>
<dbReference type="HOGENOM" id="CLU_056607_6_2_9"/>
<dbReference type="SUPFAM" id="SSF55729">
    <property type="entry name" value="Acyl-CoA N-acyltransferases (Nat)"/>
    <property type="match status" value="1"/>
</dbReference>
<dbReference type="KEGG" id="tap:GZ22_02860"/>
<dbReference type="AlphaFoldDB" id="A0A075LHF9"/>
<organism evidence="2 3">
    <name type="scientific">Terribacillus saccharophilus</name>
    <dbReference type="NCBI Taxonomy" id="361277"/>
    <lineage>
        <taxon>Bacteria</taxon>
        <taxon>Bacillati</taxon>
        <taxon>Bacillota</taxon>
        <taxon>Bacilli</taxon>
        <taxon>Bacillales</taxon>
        <taxon>Bacillaceae</taxon>
        <taxon>Terribacillus</taxon>
    </lineage>
</organism>
<dbReference type="PANTHER" id="PTHR13355:SF9">
    <property type="entry name" value="ACETYLTRANSFERASE BSU40680-RELATED"/>
    <property type="match status" value="1"/>
</dbReference>
<dbReference type="Gene3D" id="3.40.630.30">
    <property type="match status" value="1"/>
</dbReference>
<evidence type="ECO:0000259" key="1">
    <source>
        <dbReference type="PROSITE" id="PS51186"/>
    </source>
</evidence>
<dbReference type="InterPro" id="IPR000182">
    <property type="entry name" value="GNAT_dom"/>
</dbReference>
<sequence>MASYKIIQDKNDLEKAKAMRLAVFVEEQGVALEDEFDQYDVLDERCQHILVFHEGEAVGTGRIRYVEDYAKLERICMLKQYRKYGLGSVIISSLEEIAKQKDKKKYKLHAQVQAKGFYEKLGYKGVSDEFEEDGIPHLIMEKQENVD</sequence>
<dbReference type="Proteomes" id="UP000027980">
    <property type="component" value="Chromosome"/>
</dbReference>
<dbReference type="Pfam" id="PF13673">
    <property type="entry name" value="Acetyltransf_10"/>
    <property type="match status" value="1"/>
</dbReference>
<dbReference type="PANTHER" id="PTHR13355">
    <property type="entry name" value="GLUCOSAMINE 6-PHOSPHATE N-ACETYLTRANSFERASE"/>
    <property type="match status" value="1"/>
</dbReference>
<dbReference type="CDD" id="cd04301">
    <property type="entry name" value="NAT_SF"/>
    <property type="match status" value="1"/>
</dbReference>
<dbReference type="GO" id="GO:0004343">
    <property type="term" value="F:glucosamine 6-phosphate N-acetyltransferase activity"/>
    <property type="evidence" value="ECO:0007669"/>
    <property type="project" value="TreeGrafter"/>
</dbReference>
<protein>
    <recommendedName>
        <fullName evidence="1">N-acetyltransferase domain-containing protein</fullName>
    </recommendedName>
</protein>
<dbReference type="InterPro" id="IPR016181">
    <property type="entry name" value="Acyl_CoA_acyltransferase"/>
</dbReference>
<evidence type="ECO:0000313" key="3">
    <source>
        <dbReference type="Proteomes" id="UP000027980"/>
    </source>
</evidence>
<gene>
    <name evidence="2" type="ORF">GZ22_02860</name>
</gene>
<dbReference type="GeneID" id="34222101"/>
<dbReference type="RefSeq" id="WP_038558465.1">
    <property type="nucleotide sequence ID" value="NZ_CP008876.1"/>
</dbReference>
<dbReference type="PROSITE" id="PS51186">
    <property type="entry name" value="GNAT"/>
    <property type="match status" value="1"/>
</dbReference>
<dbReference type="InterPro" id="IPR039143">
    <property type="entry name" value="GNPNAT1-like"/>
</dbReference>
<proteinExistence type="predicted"/>